<dbReference type="PANTHER" id="PTHR33265:SF8">
    <property type="entry name" value="AVR9_CF-9 RAPIDLY ELICITED PROTEIN 146"/>
    <property type="match status" value="1"/>
</dbReference>
<comment type="caution">
    <text evidence="1">The sequence shown here is derived from an EMBL/GenBank/DDBJ whole genome shotgun (WGS) entry which is preliminary data.</text>
</comment>
<evidence type="ECO:0000313" key="1">
    <source>
        <dbReference type="EMBL" id="CAI0423343.1"/>
    </source>
</evidence>
<dbReference type="Proteomes" id="UP001154282">
    <property type="component" value="Unassembled WGS sequence"/>
</dbReference>
<dbReference type="EMBL" id="CAMGYJ010000005">
    <property type="protein sequence ID" value="CAI0423343.1"/>
    <property type="molecule type" value="Genomic_DNA"/>
</dbReference>
<accession>A0AAV0KR85</accession>
<reference evidence="1" key="1">
    <citation type="submission" date="2022-08" db="EMBL/GenBank/DDBJ databases">
        <authorList>
            <person name="Gutierrez-Valencia J."/>
        </authorList>
    </citation>
    <scope>NUCLEOTIDE SEQUENCE</scope>
</reference>
<dbReference type="AlphaFoldDB" id="A0AAV0KR85"/>
<sequence>MEQNLPLVAKKAWGIVRVIFFMLRRGLISKRKLLLDLNMMMKRGNKIASKAIGNLMFHHHHHHSAMPATEYEFSCSNTPTHHLPTLGNGFLSCAFHAPPTREDNEKEQEDTVNAVRMALEIINGSNNSNAYAPSPMLPGFGKSPMRVRQLRITDSPFPLREEDAGDNGVVDKKADEFIANFYRELQKQRGMDS</sequence>
<name>A0AAV0KR85_9ROSI</name>
<dbReference type="Pfam" id="PF05553">
    <property type="entry name" value="DUF761"/>
    <property type="match status" value="1"/>
</dbReference>
<evidence type="ECO:0000313" key="2">
    <source>
        <dbReference type="Proteomes" id="UP001154282"/>
    </source>
</evidence>
<evidence type="ECO:0008006" key="3">
    <source>
        <dbReference type="Google" id="ProtNLM"/>
    </source>
</evidence>
<organism evidence="1 2">
    <name type="scientific">Linum tenue</name>
    <dbReference type="NCBI Taxonomy" id="586396"/>
    <lineage>
        <taxon>Eukaryota</taxon>
        <taxon>Viridiplantae</taxon>
        <taxon>Streptophyta</taxon>
        <taxon>Embryophyta</taxon>
        <taxon>Tracheophyta</taxon>
        <taxon>Spermatophyta</taxon>
        <taxon>Magnoliopsida</taxon>
        <taxon>eudicotyledons</taxon>
        <taxon>Gunneridae</taxon>
        <taxon>Pentapetalae</taxon>
        <taxon>rosids</taxon>
        <taxon>fabids</taxon>
        <taxon>Malpighiales</taxon>
        <taxon>Linaceae</taxon>
        <taxon>Linum</taxon>
    </lineage>
</organism>
<dbReference type="InterPro" id="IPR008480">
    <property type="entry name" value="DUF761_pln"/>
</dbReference>
<proteinExistence type="predicted"/>
<gene>
    <name evidence="1" type="ORF">LITE_LOCUS19485</name>
</gene>
<protein>
    <recommendedName>
        <fullName evidence="3">Avr9/Cf-9 rapidly elicited protein 146</fullName>
    </recommendedName>
</protein>
<keyword evidence="2" id="KW-1185">Reference proteome</keyword>
<dbReference type="PANTHER" id="PTHR33265">
    <property type="entry name" value="AVR9/CF-9 RAPIDLY ELICITED PROTEIN-RELATED"/>
    <property type="match status" value="1"/>
</dbReference>